<dbReference type="InterPro" id="IPR029058">
    <property type="entry name" value="AB_hydrolase_fold"/>
</dbReference>
<dbReference type="PANTHER" id="PTHR10794">
    <property type="entry name" value="ABHYDROLASE DOMAIN-CONTAINING PROTEIN"/>
    <property type="match status" value="1"/>
</dbReference>
<proteinExistence type="inferred from homology"/>
<comment type="similarity">
    <text evidence="1">Belongs to the AB hydrolase superfamily. AB hydrolase 4 family.</text>
</comment>
<name>A0A150GN41_GONPE</name>
<evidence type="ECO:0008006" key="5">
    <source>
        <dbReference type="Google" id="ProtNLM"/>
    </source>
</evidence>
<feature type="compositionally biased region" description="Polar residues" evidence="2">
    <location>
        <begin position="204"/>
        <end position="213"/>
    </location>
</feature>
<feature type="region of interest" description="Disordered" evidence="2">
    <location>
        <begin position="182"/>
        <end position="213"/>
    </location>
</feature>
<evidence type="ECO:0000256" key="1">
    <source>
        <dbReference type="ARBA" id="ARBA00010884"/>
    </source>
</evidence>
<comment type="caution">
    <text evidence="3">The sequence shown here is derived from an EMBL/GenBank/DDBJ whole genome shotgun (WGS) entry which is preliminary data.</text>
</comment>
<dbReference type="OrthoDB" id="247542at2759"/>
<dbReference type="InterPro" id="IPR050960">
    <property type="entry name" value="AB_hydrolase_4_sf"/>
</dbReference>
<dbReference type="GO" id="GO:0034338">
    <property type="term" value="F:short-chain carboxylesterase activity"/>
    <property type="evidence" value="ECO:0007669"/>
    <property type="project" value="TreeGrafter"/>
</dbReference>
<protein>
    <recommendedName>
        <fullName evidence="5">AB hydrolase-1 domain-containing protein</fullName>
    </recommendedName>
</protein>
<sequence length="671" mass="67177">MPDGVQITLLWFEPKDAPADGPIVVSLHGIGGDEHSVRPLMLAEECLKRGWTSVLYVRRGHGESSLLPVGAVVPPSAGKADVEMDGASSVSESVVLGSAAHKSPLYAGPPTASEGGSVAGGRAGGRVPSPDPASASMIINEDPDDEDRASTIAAADAAAAAVAAAALGNGIPVAVSLGADAGSAAATPRPSSAAGVAGAGASPSHPTTSAHSRTSLDSLAACLPRNLNLPTVNLPTVNLPSLPALNLPNLPTPVTPTATSVAGGSSVMTDRDSVLRTRKAFPQHADTEDLHAVLRHIRAGRPRAPMLAVGFSMGSNVLVKYLGEYNRTEQQQQPAVAAAAEAHGGQSGGGSSGGAAGGAAASAVEAAEAVDAEDCNPLMAAISVCNGYDIVEGTRELVSRRALADRIITAALHRLLRRKLPEVHAICAAHGLLVDFNEVLACNTLHEFERALMLPICGVADLDAYYERNNCKTALQHVSVPLLCLSARDDPIIGPRLLRHAEAAAAANPRVVLAVTKRGGHLGWLAGWRGHSWMMDVIMEWLEASVAEAAATSAGGGGKGREVATAAATVVAVTAAAAAGPGGQADSVAAAAGAAALEVVGTAAADATAAAVTGSSPLGSVGIEIVDTTNAVASAAPEEARLEDGTRSAAAADAAAAQGAVGAGEVVIQMQ</sequence>
<keyword evidence="4" id="KW-1185">Reference proteome</keyword>
<feature type="compositionally biased region" description="Low complexity" evidence="2">
    <location>
        <begin position="335"/>
        <end position="344"/>
    </location>
</feature>
<evidence type="ECO:0000256" key="2">
    <source>
        <dbReference type="SAM" id="MobiDB-lite"/>
    </source>
</evidence>
<dbReference type="EMBL" id="LSYV01000014">
    <property type="protein sequence ID" value="KXZ51286.1"/>
    <property type="molecule type" value="Genomic_DNA"/>
</dbReference>
<dbReference type="GO" id="GO:0047372">
    <property type="term" value="F:monoacylglycerol lipase activity"/>
    <property type="evidence" value="ECO:0007669"/>
    <property type="project" value="TreeGrafter"/>
</dbReference>
<feature type="compositionally biased region" description="Gly residues" evidence="2">
    <location>
        <begin position="345"/>
        <end position="357"/>
    </location>
</feature>
<dbReference type="Gene3D" id="3.40.50.1820">
    <property type="entry name" value="alpha/beta hydrolase"/>
    <property type="match status" value="2"/>
</dbReference>
<feature type="region of interest" description="Disordered" evidence="2">
    <location>
        <begin position="332"/>
        <end position="357"/>
    </location>
</feature>
<reference evidence="4" key="1">
    <citation type="journal article" date="2016" name="Nat. Commun.">
        <title>The Gonium pectorale genome demonstrates co-option of cell cycle regulation during the evolution of multicellularity.</title>
        <authorList>
            <person name="Hanschen E.R."/>
            <person name="Marriage T.N."/>
            <person name="Ferris P.J."/>
            <person name="Hamaji T."/>
            <person name="Toyoda A."/>
            <person name="Fujiyama A."/>
            <person name="Neme R."/>
            <person name="Noguchi H."/>
            <person name="Minakuchi Y."/>
            <person name="Suzuki M."/>
            <person name="Kawai-Toyooka H."/>
            <person name="Smith D.R."/>
            <person name="Sparks H."/>
            <person name="Anderson J."/>
            <person name="Bakaric R."/>
            <person name="Luria V."/>
            <person name="Karger A."/>
            <person name="Kirschner M.W."/>
            <person name="Durand P.M."/>
            <person name="Michod R.E."/>
            <person name="Nozaki H."/>
            <person name="Olson B.J."/>
        </authorList>
    </citation>
    <scope>NUCLEOTIDE SEQUENCE [LARGE SCALE GENOMIC DNA]</scope>
    <source>
        <strain evidence="4">NIES-2863</strain>
    </source>
</reference>
<dbReference type="PANTHER" id="PTHR10794:SF84">
    <property type="entry name" value="ESTERASE_LIPASE_THIOESTERASE FAMILY PROTEIN"/>
    <property type="match status" value="1"/>
</dbReference>
<accession>A0A150GN41</accession>
<dbReference type="Proteomes" id="UP000075714">
    <property type="component" value="Unassembled WGS sequence"/>
</dbReference>
<evidence type="ECO:0000313" key="4">
    <source>
        <dbReference type="Proteomes" id="UP000075714"/>
    </source>
</evidence>
<dbReference type="AlphaFoldDB" id="A0A150GN41"/>
<organism evidence="3 4">
    <name type="scientific">Gonium pectorale</name>
    <name type="common">Green alga</name>
    <dbReference type="NCBI Taxonomy" id="33097"/>
    <lineage>
        <taxon>Eukaryota</taxon>
        <taxon>Viridiplantae</taxon>
        <taxon>Chlorophyta</taxon>
        <taxon>core chlorophytes</taxon>
        <taxon>Chlorophyceae</taxon>
        <taxon>CS clade</taxon>
        <taxon>Chlamydomonadales</taxon>
        <taxon>Volvocaceae</taxon>
        <taxon>Gonium</taxon>
    </lineage>
</organism>
<gene>
    <name evidence="3" type="ORF">GPECTOR_13g773</name>
</gene>
<evidence type="ECO:0000313" key="3">
    <source>
        <dbReference type="EMBL" id="KXZ51286.1"/>
    </source>
</evidence>
<feature type="region of interest" description="Disordered" evidence="2">
    <location>
        <begin position="104"/>
        <end position="149"/>
    </location>
</feature>
<dbReference type="SUPFAM" id="SSF53474">
    <property type="entry name" value="alpha/beta-Hydrolases"/>
    <property type="match status" value="2"/>
</dbReference>
<feature type="compositionally biased region" description="Low complexity" evidence="2">
    <location>
        <begin position="182"/>
        <end position="202"/>
    </location>
</feature>